<feature type="domain" description="Aminotransferase class V" evidence="8">
    <location>
        <begin position="73"/>
        <end position="283"/>
    </location>
</feature>
<evidence type="ECO:0000256" key="1">
    <source>
        <dbReference type="ARBA" id="ARBA00001933"/>
    </source>
</evidence>
<evidence type="ECO:0000313" key="9">
    <source>
        <dbReference type="EMBL" id="SLN18725.1"/>
    </source>
</evidence>
<dbReference type="Pfam" id="PF00266">
    <property type="entry name" value="Aminotran_5"/>
    <property type="match status" value="1"/>
</dbReference>
<dbReference type="InterPro" id="IPR024169">
    <property type="entry name" value="SP_NH2Trfase/AEP_transaminase"/>
</dbReference>
<reference evidence="9 10" key="1">
    <citation type="submission" date="2017-03" db="EMBL/GenBank/DDBJ databases">
        <authorList>
            <person name="Afonso C.L."/>
            <person name="Miller P.J."/>
            <person name="Scott M.A."/>
            <person name="Spackman E."/>
            <person name="Goraichik I."/>
            <person name="Dimitrov K.M."/>
            <person name="Suarez D.L."/>
            <person name="Swayne D.E."/>
        </authorList>
    </citation>
    <scope>NUCLEOTIDE SEQUENCE [LARGE SCALE GENOMIC DNA]</scope>
    <source>
        <strain evidence="9 10">CECT 7066</strain>
    </source>
</reference>
<evidence type="ECO:0000256" key="6">
    <source>
        <dbReference type="RuleBase" id="RU004075"/>
    </source>
</evidence>
<evidence type="ECO:0000256" key="2">
    <source>
        <dbReference type="ARBA" id="ARBA00009236"/>
    </source>
</evidence>
<accession>A0A1Y5RJ34</accession>
<name>A0A1Y5RJ34_9RHOB</name>
<keyword evidence="9" id="KW-0560">Oxidoreductase</keyword>
<evidence type="ECO:0000256" key="3">
    <source>
        <dbReference type="ARBA" id="ARBA00022898"/>
    </source>
</evidence>
<dbReference type="InterPro" id="IPR015422">
    <property type="entry name" value="PyrdxlP-dep_Trfase_small"/>
</dbReference>
<dbReference type="EMBL" id="FWFV01000001">
    <property type="protein sequence ID" value="SLN18725.1"/>
    <property type="molecule type" value="Genomic_DNA"/>
</dbReference>
<evidence type="ECO:0000256" key="5">
    <source>
        <dbReference type="PIRSR" id="PIRSR000524-50"/>
    </source>
</evidence>
<keyword evidence="3 5" id="KW-0663">Pyridoxal phosphate</keyword>
<dbReference type="PANTHER" id="PTHR21152:SF40">
    <property type="entry name" value="ALANINE--GLYOXYLATE AMINOTRANSFERASE"/>
    <property type="match status" value="1"/>
</dbReference>
<dbReference type="Proteomes" id="UP000193870">
    <property type="component" value="Unassembled WGS sequence"/>
</dbReference>
<evidence type="ECO:0000256" key="7">
    <source>
        <dbReference type="RuleBase" id="RU004504"/>
    </source>
</evidence>
<evidence type="ECO:0000259" key="8">
    <source>
        <dbReference type="Pfam" id="PF00266"/>
    </source>
</evidence>
<dbReference type="PIRSF" id="PIRSF000524">
    <property type="entry name" value="SPT"/>
    <property type="match status" value="1"/>
</dbReference>
<dbReference type="Gene3D" id="3.90.1150.10">
    <property type="entry name" value="Aspartate Aminotransferase, domain 1"/>
    <property type="match status" value="1"/>
</dbReference>
<dbReference type="GO" id="GO:0008453">
    <property type="term" value="F:alanine-glyoxylate transaminase activity"/>
    <property type="evidence" value="ECO:0007669"/>
    <property type="project" value="TreeGrafter"/>
</dbReference>
<feature type="binding site" evidence="4">
    <location>
        <position position="353"/>
    </location>
    <ligand>
        <name>substrate</name>
    </ligand>
</feature>
<evidence type="ECO:0000256" key="4">
    <source>
        <dbReference type="PIRSR" id="PIRSR000524-1"/>
    </source>
</evidence>
<sequence>MSLANGRPYIAIPGPSVPPESVIRAMSRGSVNIYEGEIVDLTLACGRDLSAVARTAAPVAIYISNGHGLWEAALANVLSPGDAVLVPITGRFGHGWAENARRLGAEVRMIDFGLASPVDPERVREALRADADHKIRAVLAVHVDTATGVRSDIAALRRVLDEEGHPALLMADTIASLACDRFEMDAWGVDVLLAASQKGLMTPPGIGFLWVNDKARAVRRRLGDAVSPYWDWAPRLDPQMFYHRFGGTAPTHHLFALRAALDLIVEEGIEAVWHRHAVLADAVRAACIRWGEGGPLRMNAPEGARSNAVTCLYLGQDRAERLRAWTHAQAGVTLGLGIGMAEPGSPDAGGWFRIGHMGHVNAHMVLGTLAVIEAGLTACDIPHGNAAVQVAAEVCAAG</sequence>
<dbReference type="GO" id="GO:0004760">
    <property type="term" value="F:L-serine-pyruvate transaminase activity"/>
    <property type="evidence" value="ECO:0007669"/>
    <property type="project" value="TreeGrafter"/>
</dbReference>
<dbReference type="RefSeq" id="WP_085852628.1">
    <property type="nucleotide sequence ID" value="NZ_FOPF01000001.1"/>
</dbReference>
<dbReference type="PROSITE" id="PS00595">
    <property type="entry name" value="AA_TRANSFER_CLASS_5"/>
    <property type="match status" value="1"/>
</dbReference>
<dbReference type="AlphaFoldDB" id="A0A1Y5RJ34"/>
<evidence type="ECO:0000313" key="10">
    <source>
        <dbReference type="Proteomes" id="UP000193870"/>
    </source>
</evidence>
<dbReference type="EC" id="1.12.-.-" evidence="9"/>
<dbReference type="SUPFAM" id="SSF53383">
    <property type="entry name" value="PLP-dependent transferases"/>
    <property type="match status" value="1"/>
</dbReference>
<dbReference type="InterPro" id="IPR000192">
    <property type="entry name" value="Aminotrans_V_dom"/>
</dbReference>
<dbReference type="OrthoDB" id="389074at2"/>
<feature type="modified residue" description="N6-(pyridoxal phosphate)lysine" evidence="5">
    <location>
        <position position="198"/>
    </location>
</feature>
<dbReference type="InterPro" id="IPR015421">
    <property type="entry name" value="PyrdxlP-dep_Trfase_major"/>
</dbReference>
<comment type="cofactor">
    <cofactor evidence="1 5 7">
        <name>pyridoxal 5'-phosphate</name>
        <dbReference type="ChEBI" id="CHEBI:597326"/>
    </cofactor>
</comment>
<comment type="similarity">
    <text evidence="2 6">Belongs to the class-V pyridoxal-phosphate-dependent aminotransferase family.</text>
</comment>
<dbReference type="STRING" id="315423.SAMN04488020_101618"/>
<dbReference type="GO" id="GO:0016491">
    <property type="term" value="F:oxidoreductase activity"/>
    <property type="evidence" value="ECO:0007669"/>
    <property type="project" value="UniProtKB-KW"/>
</dbReference>
<dbReference type="PANTHER" id="PTHR21152">
    <property type="entry name" value="AMINOTRANSFERASE CLASS V"/>
    <property type="match status" value="1"/>
</dbReference>
<dbReference type="InterPro" id="IPR020578">
    <property type="entry name" value="Aminotrans_V_PyrdxlP_BS"/>
</dbReference>
<gene>
    <name evidence="9" type="ORF">PAM7066_00619</name>
</gene>
<protein>
    <submittedName>
        <fullName evidence="9">Soluble hydrogenase 42 kDa subunit</fullName>
        <ecNumber evidence="9">1.12.-.-</ecNumber>
    </submittedName>
</protein>
<proteinExistence type="inferred from homology"/>
<organism evidence="9 10">
    <name type="scientific">Palleronia marisminoris</name>
    <dbReference type="NCBI Taxonomy" id="315423"/>
    <lineage>
        <taxon>Bacteria</taxon>
        <taxon>Pseudomonadati</taxon>
        <taxon>Pseudomonadota</taxon>
        <taxon>Alphaproteobacteria</taxon>
        <taxon>Rhodobacterales</taxon>
        <taxon>Roseobacteraceae</taxon>
        <taxon>Palleronia</taxon>
    </lineage>
</organism>
<keyword evidence="10" id="KW-1185">Reference proteome</keyword>
<dbReference type="InterPro" id="IPR015424">
    <property type="entry name" value="PyrdxlP-dep_Trfase"/>
</dbReference>
<dbReference type="GO" id="GO:0019265">
    <property type="term" value="P:glycine biosynthetic process, by transamination of glyoxylate"/>
    <property type="evidence" value="ECO:0007669"/>
    <property type="project" value="TreeGrafter"/>
</dbReference>
<dbReference type="Gene3D" id="3.40.640.10">
    <property type="entry name" value="Type I PLP-dependent aspartate aminotransferase-like (Major domain)"/>
    <property type="match status" value="1"/>
</dbReference>